<evidence type="ECO:0000256" key="10">
    <source>
        <dbReference type="SAM" id="SignalP"/>
    </source>
</evidence>
<dbReference type="InterPro" id="IPR037066">
    <property type="entry name" value="Plug_dom_sf"/>
</dbReference>
<evidence type="ECO:0000256" key="6">
    <source>
        <dbReference type="ARBA" id="ARBA00023136"/>
    </source>
</evidence>
<evidence type="ECO:0000313" key="13">
    <source>
        <dbReference type="EMBL" id="SDF43968.1"/>
    </source>
</evidence>
<dbReference type="GeneID" id="78061060"/>
<comment type="subcellular location">
    <subcellularLocation>
        <location evidence="1 8">Cell outer membrane</location>
        <topology evidence="1 8">Multi-pass membrane protein</topology>
    </subcellularLocation>
</comment>
<dbReference type="Pfam" id="PF00593">
    <property type="entry name" value="TonB_dep_Rec_b-barrel"/>
    <property type="match status" value="1"/>
</dbReference>
<dbReference type="RefSeq" id="WP_024481415.1">
    <property type="nucleotide sequence ID" value="NZ_CANLMK010000009.1"/>
</dbReference>
<feature type="signal peptide" evidence="10">
    <location>
        <begin position="1"/>
        <end position="22"/>
    </location>
</feature>
<evidence type="ECO:0000256" key="4">
    <source>
        <dbReference type="ARBA" id="ARBA00022692"/>
    </source>
</evidence>
<dbReference type="Gene3D" id="2.40.170.20">
    <property type="entry name" value="TonB-dependent receptor, beta-barrel domain"/>
    <property type="match status" value="1"/>
</dbReference>
<evidence type="ECO:0000313" key="14">
    <source>
        <dbReference type="Proteomes" id="UP000182114"/>
    </source>
</evidence>
<dbReference type="SUPFAM" id="SSF49464">
    <property type="entry name" value="Carboxypeptidase regulatory domain-like"/>
    <property type="match status" value="1"/>
</dbReference>
<proteinExistence type="inferred from homology"/>
<dbReference type="AlphaFoldDB" id="A0A1G7L395"/>
<keyword evidence="3 8" id="KW-1134">Transmembrane beta strand</keyword>
<keyword evidence="6 8" id="KW-0472">Membrane</keyword>
<evidence type="ECO:0000256" key="2">
    <source>
        <dbReference type="ARBA" id="ARBA00022448"/>
    </source>
</evidence>
<evidence type="ECO:0000259" key="12">
    <source>
        <dbReference type="Pfam" id="PF07715"/>
    </source>
</evidence>
<dbReference type="EMBL" id="FNBD01000015">
    <property type="protein sequence ID" value="SDF43968.1"/>
    <property type="molecule type" value="Genomic_DNA"/>
</dbReference>
<dbReference type="InterPro" id="IPR012910">
    <property type="entry name" value="Plug_dom"/>
</dbReference>
<organism evidence="13 14">
    <name type="scientific">Cellulophaga baltica</name>
    <dbReference type="NCBI Taxonomy" id="76594"/>
    <lineage>
        <taxon>Bacteria</taxon>
        <taxon>Pseudomonadati</taxon>
        <taxon>Bacteroidota</taxon>
        <taxon>Flavobacteriia</taxon>
        <taxon>Flavobacteriales</taxon>
        <taxon>Flavobacteriaceae</taxon>
        <taxon>Cellulophaga</taxon>
    </lineage>
</organism>
<keyword evidence="2 8" id="KW-0813">Transport</keyword>
<dbReference type="Pfam" id="PF07715">
    <property type="entry name" value="Plug"/>
    <property type="match status" value="1"/>
</dbReference>
<reference evidence="14" key="1">
    <citation type="submission" date="2016-10" db="EMBL/GenBank/DDBJ databases">
        <authorList>
            <person name="Varghese N."/>
            <person name="Submissions S."/>
        </authorList>
    </citation>
    <scope>NUCLEOTIDE SEQUENCE [LARGE SCALE GENOMIC DNA]</scope>
    <source>
        <strain evidence="14">DSM 24729</strain>
    </source>
</reference>
<feature type="domain" description="TonB-dependent receptor-like beta-barrel" evidence="11">
    <location>
        <begin position="429"/>
        <end position="902"/>
    </location>
</feature>
<dbReference type="InterPro" id="IPR039426">
    <property type="entry name" value="TonB-dep_rcpt-like"/>
</dbReference>
<dbReference type="NCBIfam" id="TIGR04057">
    <property type="entry name" value="SusC_RagA_signa"/>
    <property type="match status" value="1"/>
</dbReference>
<evidence type="ECO:0000256" key="8">
    <source>
        <dbReference type="PROSITE-ProRule" id="PRU01360"/>
    </source>
</evidence>
<dbReference type="Gene3D" id="2.170.130.10">
    <property type="entry name" value="TonB-dependent receptor, plug domain"/>
    <property type="match status" value="1"/>
</dbReference>
<dbReference type="InterPro" id="IPR036942">
    <property type="entry name" value="Beta-barrel_TonB_sf"/>
</dbReference>
<gene>
    <name evidence="13" type="ORF">SAMN04487992_11551</name>
</gene>
<sequence length="1051" mass="114880">MKTKFRGILTLLLAFVVQQTFAQEKIISGTVSDNSGIPLPAASVVIKGSSSGTSTDFDGKYSLQVNIGDIVLFSYVGCTSSEVAVGAANTIDVTLAEDASLLDEVVVTGLGIKRDKKSIGYSQQSVSGEELQKGRQTDINNALAGRVSGVQVVGNSSSTFGNSEIKLRGETGALYVVDGVQVYSISDINMESVSDMSVLKGASATAIYGPDGRNGVIIITTKKGKSGKATFTIDQTTMVNRVTTLPDYQNEYGGGYSQTFNTFSYDPSVDPASWAGFDGDLYPDYYADESWGPKLEGQLVRHWDSWLEGTDYFGESREWSPTTSDVDDFYNTGVTSNTAFTFAKGGDDYDIRTSLSVIDQSGIIPNSSQKTVNASINVGYNISDKLSIQGVFNYQDRTTSNNPDETYGNLGSNMNQWWQRQLDLDRLKNYEQNGTVLSWNIGGPRDFGPLYWDSPYFQTNENLRNDDKNSAFGKIGITYKFNEKFTVLGEVRSTFNSYIGNDRGTTKSTVETPFYEEYQYRNNKEQYFGMATYTDEYADGNLDLNVSLGGDIVSNDYNYIFATTNGGLSIPGFYNLSGSVDAATTSTEIEQSKTRGAFLKTSLGYRSMLYLDASYRYDWSSTASADNNRVETFGVSTSILAHKLLPVNDILTFAKFRAGYASAPYFPDPYLIASVYEPGDLYQGYGTLSVPDTQSNFNLVGGTRTEFEVGAEFRFVKNRIGLDVTYFNRIDEDIPTEVSLDGSTGYTDITVNSGKTTSNGLELALSGTIIKGDNFSWDLSVNIGTLKKVVNEIFPGVESYDISTYGNVSLQARVGEEYGLFYGDGFARHTDGSIIFTGTDSDSFALENNKNLGSLLPDFTGGLSTTFKYKNLDLYLGLDGQKGGLYYSRTERYFAGSGLASYTAGENDLGNPLRDEVDSGGGVHIVGVLQTGTDGDGNPISDGTIVDKYVDAKDYFASGNLGNVYENNVHDADYLKLRTVKLTYTFKKPLVNKLGLDDVQISLLGNNVWLIYSDLPWIDPSELEKRNGVNWAESGTLPMTSSYGVNLKLTF</sequence>
<dbReference type="InterPro" id="IPR023996">
    <property type="entry name" value="TonB-dep_OMP_SusC/RagA"/>
</dbReference>
<keyword evidence="10" id="KW-0732">Signal</keyword>
<dbReference type="Proteomes" id="UP000182114">
    <property type="component" value="Unassembled WGS sequence"/>
</dbReference>
<dbReference type="eggNOG" id="COG1629">
    <property type="taxonomic scope" value="Bacteria"/>
</dbReference>
<dbReference type="PROSITE" id="PS52016">
    <property type="entry name" value="TONB_DEPENDENT_REC_3"/>
    <property type="match status" value="1"/>
</dbReference>
<evidence type="ECO:0000256" key="3">
    <source>
        <dbReference type="ARBA" id="ARBA00022452"/>
    </source>
</evidence>
<evidence type="ECO:0000256" key="5">
    <source>
        <dbReference type="ARBA" id="ARBA00023077"/>
    </source>
</evidence>
<accession>A0A1G7L395</accession>
<evidence type="ECO:0000256" key="1">
    <source>
        <dbReference type="ARBA" id="ARBA00004571"/>
    </source>
</evidence>
<dbReference type="SUPFAM" id="SSF56935">
    <property type="entry name" value="Porins"/>
    <property type="match status" value="1"/>
</dbReference>
<dbReference type="InterPro" id="IPR023997">
    <property type="entry name" value="TonB-dep_OMP_SusC/RagA_CS"/>
</dbReference>
<keyword evidence="4 8" id="KW-0812">Transmembrane</keyword>
<evidence type="ECO:0000256" key="7">
    <source>
        <dbReference type="ARBA" id="ARBA00023237"/>
    </source>
</evidence>
<protein>
    <submittedName>
        <fullName evidence="13">TonB-linked outer membrane protein, SusC/RagA family</fullName>
    </submittedName>
</protein>
<dbReference type="Pfam" id="PF13715">
    <property type="entry name" value="CarbopepD_reg_2"/>
    <property type="match status" value="1"/>
</dbReference>
<dbReference type="InterPro" id="IPR000531">
    <property type="entry name" value="Beta-barrel_TonB"/>
</dbReference>
<keyword evidence="5 9" id="KW-0798">TonB box</keyword>
<keyword evidence="14" id="KW-1185">Reference proteome</keyword>
<feature type="domain" description="TonB-dependent receptor plug" evidence="12">
    <location>
        <begin position="116"/>
        <end position="216"/>
    </location>
</feature>
<feature type="chain" id="PRO_5010208832" evidence="10">
    <location>
        <begin position="23"/>
        <end position="1051"/>
    </location>
</feature>
<comment type="similarity">
    <text evidence="8 9">Belongs to the TonB-dependent receptor family.</text>
</comment>
<name>A0A1G7L395_9FLAO</name>
<dbReference type="InterPro" id="IPR008969">
    <property type="entry name" value="CarboxyPept-like_regulatory"/>
</dbReference>
<evidence type="ECO:0000259" key="11">
    <source>
        <dbReference type="Pfam" id="PF00593"/>
    </source>
</evidence>
<dbReference type="NCBIfam" id="TIGR04056">
    <property type="entry name" value="OMP_RagA_SusC"/>
    <property type="match status" value="1"/>
</dbReference>
<dbReference type="Gene3D" id="2.60.40.1120">
    <property type="entry name" value="Carboxypeptidase-like, regulatory domain"/>
    <property type="match status" value="1"/>
</dbReference>
<evidence type="ECO:0000256" key="9">
    <source>
        <dbReference type="RuleBase" id="RU003357"/>
    </source>
</evidence>
<dbReference type="GO" id="GO:0009279">
    <property type="term" value="C:cell outer membrane"/>
    <property type="evidence" value="ECO:0007669"/>
    <property type="project" value="UniProtKB-SubCell"/>
</dbReference>
<keyword evidence="7 8" id="KW-0998">Cell outer membrane</keyword>